<feature type="signal peptide" evidence="1">
    <location>
        <begin position="1"/>
        <end position="30"/>
    </location>
</feature>
<keyword evidence="1" id="KW-0732">Signal</keyword>
<feature type="chain" id="PRO_5041966698" evidence="1">
    <location>
        <begin position="31"/>
        <end position="131"/>
    </location>
</feature>
<dbReference type="AlphaFoldDB" id="A0AAE8VV82"/>
<dbReference type="EMBL" id="SPAZ01000366">
    <property type="protein sequence ID" value="TQE15635.1"/>
    <property type="molecule type" value="Genomic_DNA"/>
</dbReference>
<name>A0AAE8VV82_9ACTN</name>
<evidence type="ECO:0000313" key="3">
    <source>
        <dbReference type="Proteomes" id="UP000318720"/>
    </source>
</evidence>
<gene>
    <name evidence="2" type="ORF">Sipo8835_45065</name>
</gene>
<accession>A0AAE8VV82</accession>
<organism evidence="2 3">
    <name type="scientific">Streptomyces ipomoeae</name>
    <dbReference type="NCBI Taxonomy" id="103232"/>
    <lineage>
        <taxon>Bacteria</taxon>
        <taxon>Bacillati</taxon>
        <taxon>Actinomycetota</taxon>
        <taxon>Actinomycetes</taxon>
        <taxon>Kitasatosporales</taxon>
        <taxon>Streptomycetaceae</taxon>
        <taxon>Streptomyces</taxon>
    </lineage>
</organism>
<dbReference type="Proteomes" id="UP000318720">
    <property type="component" value="Unassembled WGS sequence"/>
</dbReference>
<protein>
    <submittedName>
        <fullName evidence="2">Uncharacterized protein</fullName>
    </submittedName>
</protein>
<evidence type="ECO:0000313" key="2">
    <source>
        <dbReference type="EMBL" id="TQE15635.1"/>
    </source>
</evidence>
<sequence length="131" mass="14372">MRPFRTLAAATATCAIAAAVSLTAPSPAQAVPTRWASASYKATSVRSIEWFRGDFQGVMPTINPSLKVYLVTQSGRRIYEENRHWIGQQYSGWHQVAVNQSFGENIGSACAELYEGGIFVDKQCNPIYPNA</sequence>
<dbReference type="RefSeq" id="WP_048820606.1">
    <property type="nucleotide sequence ID" value="NZ_JARAVA010000180.1"/>
</dbReference>
<reference evidence="2 3" key="1">
    <citation type="submission" date="2019-03" db="EMBL/GenBank/DDBJ databases">
        <title>Comparative genomic analyses of the sweetpotato soil rot pathogen, Streptomyces ipomoeae.</title>
        <authorList>
            <person name="Ruschel Soares N."/>
            <person name="Badger J.H."/>
            <person name="Huguet-Tapia J.C."/>
            <person name="Clark C.A."/>
            <person name="Pettis G.S."/>
        </authorList>
    </citation>
    <scope>NUCLEOTIDE SEQUENCE [LARGE SCALE GENOMIC DNA]</scope>
    <source>
        <strain evidence="2 3">88-35</strain>
    </source>
</reference>
<proteinExistence type="predicted"/>
<evidence type="ECO:0000256" key="1">
    <source>
        <dbReference type="SAM" id="SignalP"/>
    </source>
</evidence>
<comment type="caution">
    <text evidence="2">The sequence shown here is derived from an EMBL/GenBank/DDBJ whole genome shotgun (WGS) entry which is preliminary data.</text>
</comment>